<reference evidence="3 4" key="1">
    <citation type="journal article" date="2011" name="J. Microbiol.">
        <title>Gramella jeungdoensis sp. nov., isolated from a solar saltern in Korea.</title>
        <authorList>
            <person name="Joung Y."/>
            <person name="Kim H."/>
            <person name="Jang T."/>
            <person name="Ahn T.S."/>
            <person name="Joh K."/>
        </authorList>
    </citation>
    <scope>NUCLEOTIDE SEQUENCE [LARGE SCALE GENOMIC DNA]</scope>
    <source>
        <strain evidence="3 4">KCTC 23123</strain>
    </source>
</reference>
<dbReference type="AlphaFoldDB" id="A0A4Y8AR82"/>
<evidence type="ECO:0000313" key="4">
    <source>
        <dbReference type="Proteomes" id="UP000298517"/>
    </source>
</evidence>
<accession>A0A4Y8AR82</accession>
<feature type="domain" description="Amidohydrolase-related" evidence="2">
    <location>
        <begin position="3"/>
        <end position="274"/>
    </location>
</feature>
<keyword evidence="3" id="KW-0378">Hydrolase</keyword>
<evidence type="ECO:0000313" key="3">
    <source>
        <dbReference type="EMBL" id="TEW73664.1"/>
    </source>
</evidence>
<comment type="caution">
    <text evidence="3">The sequence shown here is derived from an EMBL/GenBank/DDBJ whole genome shotgun (WGS) entry which is preliminary data.</text>
</comment>
<dbReference type="InterPro" id="IPR032466">
    <property type="entry name" value="Metal_Hydrolase"/>
</dbReference>
<gene>
    <name evidence="3" type="ORF">E2488_09260</name>
</gene>
<dbReference type="EMBL" id="SNQI01000003">
    <property type="protein sequence ID" value="TEW73664.1"/>
    <property type="molecule type" value="Genomic_DNA"/>
</dbReference>
<keyword evidence="4" id="KW-1185">Reference proteome</keyword>
<evidence type="ECO:0000259" key="2">
    <source>
        <dbReference type="Pfam" id="PF04909"/>
    </source>
</evidence>
<name>A0A4Y8AR82_9FLAO</name>
<dbReference type="GO" id="GO:0016787">
    <property type="term" value="F:hydrolase activity"/>
    <property type="evidence" value="ECO:0007669"/>
    <property type="project" value="UniProtKB-KW"/>
</dbReference>
<dbReference type="PANTHER" id="PTHR43569">
    <property type="entry name" value="AMIDOHYDROLASE"/>
    <property type="match status" value="1"/>
</dbReference>
<protein>
    <submittedName>
        <fullName evidence="3">Amidohydrolase</fullName>
    </submittedName>
</protein>
<dbReference type="Gene3D" id="3.20.20.140">
    <property type="entry name" value="Metal-dependent hydrolases"/>
    <property type="match status" value="1"/>
</dbReference>
<dbReference type="InterPro" id="IPR052350">
    <property type="entry name" value="Metallo-dep_Lactonases"/>
</dbReference>
<evidence type="ECO:0000256" key="1">
    <source>
        <dbReference type="ARBA" id="ARBA00038310"/>
    </source>
</evidence>
<dbReference type="Proteomes" id="UP000298517">
    <property type="component" value="Unassembled WGS sequence"/>
</dbReference>
<dbReference type="InterPro" id="IPR006680">
    <property type="entry name" value="Amidohydro-rel"/>
</dbReference>
<dbReference type="PANTHER" id="PTHR43569:SF2">
    <property type="entry name" value="AMIDOHYDROLASE-RELATED DOMAIN-CONTAINING PROTEIN"/>
    <property type="match status" value="1"/>
</dbReference>
<sequence length="274" mass="31876">MKIDSHQHFWKFNPIRDSWIDDAMAIIRKDFLPKDLKPILKFNNIDGCIAVQADQSEEETLFLLNLASENSFIKGVVGWVDLASDLVETRLNYFSEFQKFCGVRHIIQAEPKGFLLNENFQNGIKLLEKYNLTYDVLVYHNQLEEVIEFVQKFPNQKFVLDHIGKPAIKTKEIQDWKVKIQKLALFPNVYCKVSGLVTETDFNKWNYSDFVPYLEVIFNSFGVEKVMFGSDWPVCLVAGNYEKVLAIVERYIADFSEDEKALIMGKNALNFYNL</sequence>
<dbReference type="SUPFAM" id="SSF51556">
    <property type="entry name" value="Metallo-dependent hydrolases"/>
    <property type="match status" value="1"/>
</dbReference>
<dbReference type="RefSeq" id="WP_134248065.1">
    <property type="nucleotide sequence ID" value="NZ_SNQI01000003.1"/>
</dbReference>
<dbReference type="OrthoDB" id="5450317at2"/>
<comment type="similarity">
    <text evidence="1">Belongs to the metallo-dependent hydrolases superfamily.</text>
</comment>
<proteinExistence type="inferred from homology"/>
<organism evidence="3 4">
    <name type="scientific">Gramella jeungdoensis</name>
    <dbReference type="NCBI Taxonomy" id="708091"/>
    <lineage>
        <taxon>Bacteria</taxon>
        <taxon>Pseudomonadati</taxon>
        <taxon>Bacteroidota</taxon>
        <taxon>Flavobacteriia</taxon>
        <taxon>Flavobacteriales</taxon>
        <taxon>Flavobacteriaceae</taxon>
        <taxon>Christiangramia</taxon>
    </lineage>
</organism>
<dbReference type="Pfam" id="PF04909">
    <property type="entry name" value="Amidohydro_2"/>
    <property type="match status" value="1"/>
</dbReference>